<name>A0A6M3KEA3_9ZZZZ</name>
<accession>A0A6M3KEA3</accession>
<reference evidence="1" key="1">
    <citation type="submission" date="2020-03" db="EMBL/GenBank/DDBJ databases">
        <title>The deep terrestrial virosphere.</title>
        <authorList>
            <person name="Holmfeldt K."/>
            <person name="Nilsson E."/>
            <person name="Simone D."/>
            <person name="Lopez-Fernandez M."/>
            <person name="Wu X."/>
            <person name="de Brujin I."/>
            <person name="Lundin D."/>
            <person name="Andersson A."/>
            <person name="Bertilsson S."/>
            <person name="Dopson M."/>
        </authorList>
    </citation>
    <scope>NUCLEOTIDE SEQUENCE</scope>
    <source>
        <strain evidence="1">MM415A00760</strain>
    </source>
</reference>
<organism evidence="1">
    <name type="scientific">viral metagenome</name>
    <dbReference type="NCBI Taxonomy" id="1070528"/>
    <lineage>
        <taxon>unclassified sequences</taxon>
        <taxon>metagenomes</taxon>
        <taxon>organismal metagenomes</taxon>
    </lineage>
</organism>
<protein>
    <submittedName>
        <fullName evidence="1">Uncharacterized protein</fullName>
    </submittedName>
</protein>
<sequence length="58" mass="6965">MFISSKPYKQWCRARGIDFAFHLGQYPLVAMRLTMPQVPKIAIKKLTLWEKIKNFFNY</sequence>
<proteinExistence type="predicted"/>
<dbReference type="EMBL" id="MT142412">
    <property type="protein sequence ID" value="QJA80219.1"/>
    <property type="molecule type" value="Genomic_DNA"/>
</dbReference>
<gene>
    <name evidence="1" type="ORF">MM415A00760_0007</name>
</gene>
<evidence type="ECO:0000313" key="1">
    <source>
        <dbReference type="EMBL" id="QJA80219.1"/>
    </source>
</evidence>
<dbReference type="AlphaFoldDB" id="A0A6M3KEA3"/>